<gene>
    <name evidence="6" type="ORF">BSA145_01540</name>
</gene>
<dbReference type="SUPFAM" id="SSF53822">
    <property type="entry name" value="Periplasmic binding protein-like I"/>
    <property type="match status" value="1"/>
</dbReference>
<keyword evidence="4" id="KW-0804">Transcription</keyword>
<dbReference type="GO" id="GO:0003700">
    <property type="term" value="F:DNA-binding transcription factor activity"/>
    <property type="evidence" value="ECO:0007669"/>
    <property type="project" value="TreeGrafter"/>
</dbReference>
<evidence type="ECO:0000256" key="2">
    <source>
        <dbReference type="ARBA" id="ARBA00023015"/>
    </source>
</evidence>
<feature type="domain" description="HTH lacI-type" evidence="5">
    <location>
        <begin position="9"/>
        <end position="63"/>
    </location>
</feature>
<dbReference type="SMART" id="SM00354">
    <property type="entry name" value="HTH_LACI"/>
    <property type="match status" value="1"/>
</dbReference>
<sequence length="340" mass="37776">MKKMNKQRVTLQEVAKHAGVSTSTASLVVRNNPRISEATRNKVLQSMEDLGYVYDRVAANMRSKSSNIVGVIVTDISNTFISEFLIGVQTTLESLGYTVLLGTTFDSVDKQERLISTMVEHRVGGIILNPASKSSARTVKQLNQIRTPKVLANRELSDVQCDYVGVDYEQGTWMAVHHLLQKGHRRIAFLGGIKTSSTWIERMKGFKRAHDEENVTIDDSLIIDIEPTREGGKEALAQVMDQPEPPTAIFCFSDLVAFGVIQALSARGIQPGEDIDVVGFDNVPEAEMYHPPLTTVSSFPRSIGVKAANLLYHKMNEQDEELQRLILKPQLHIRETSPSS</sequence>
<dbReference type="InterPro" id="IPR000843">
    <property type="entry name" value="HTH_LacI"/>
</dbReference>
<accession>A0A1L6ZDX5</accession>
<dbReference type="RefSeq" id="WP_075621411.1">
    <property type="nucleotide sequence ID" value="NZ_CP015607.1"/>
</dbReference>
<dbReference type="PROSITE" id="PS50932">
    <property type="entry name" value="HTH_LACI_2"/>
    <property type="match status" value="1"/>
</dbReference>
<evidence type="ECO:0000256" key="3">
    <source>
        <dbReference type="ARBA" id="ARBA00023125"/>
    </source>
</evidence>
<dbReference type="PANTHER" id="PTHR30146">
    <property type="entry name" value="LACI-RELATED TRANSCRIPTIONAL REPRESSOR"/>
    <property type="match status" value="1"/>
</dbReference>
<dbReference type="InterPro" id="IPR010982">
    <property type="entry name" value="Lambda_DNA-bd_dom_sf"/>
</dbReference>
<dbReference type="Proteomes" id="UP000185426">
    <property type="component" value="Chromosome"/>
</dbReference>
<dbReference type="InterPro" id="IPR046335">
    <property type="entry name" value="LacI/GalR-like_sensor"/>
</dbReference>
<dbReference type="PANTHER" id="PTHR30146:SF148">
    <property type="entry name" value="HTH-TYPE TRANSCRIPTIONAL REPRESSOR PURR-RELATED"/>
    <property type="match status" value="1"/>
</dbReference>
<evidence type="ECO:0000259" key="5">
    <source>
        <dbReference type="PROSITE" id="PS50932"/>
    </source>
</evidence>
<dbReference type="AlphaFoldDB" id="A0A1L6ZDX5"/>
<keyword evidence="3" id="KW-0238">DNA-binding</keyword>
<organism evidence="6 7">
    <name type="scientific">Bacillus safensis</name>
    <dbReference type="NCBI Taxonomy" id="561879"/>
    <lineage>
        <taxon>Bacteria</taxon>
        <taxon>Bacillati</taxon>
        <taxon>Bacillota</taxon>
        <taxon>Bacilli</taxon>
        <taxon>Bacillales</taxon>
        <taxon>Bacillaceae</taxon>
        <taxon>Bacillus</taxon>
    </lineage>
</organism>
<dbReference type="Pfam" id="PF13377">
    <property type="entry name" value="Peripla_BP_3"/>
    <property type="match status" value="1"/>
</dbReference>
<dbReference type="Gene3D" id="1.10.260.40">
    <property type="entry name" value="lambda repressor-like DNA-binding domains"/>
    <property type="match status" value="1"/>
</dbReference>
<dbReference type="PROSITE" id="PS00356">
    <property type="entry name" value="HTH_LACI_1"/>
    <property type="match status" value="1"/>
</dbReference>
<evidence type="ECO:0000256" key="1">
    <source>
        <dbReference type="ARBA" id="ARBA00022491"/>
    </source>
</evidence>
<dbReference type="CDD" id="cd01392">
    <property type="entry name" value="HTH_LacI"/>
    <property type="match status" value="1"/>
</dbReference>
<evidence type="ECO:0000313" key="7">
    <source>
        <dbReference type="Proteomes" id="UP000185426"/>
    </source>
</evidence>
<reference evidence="6 7" key="1">
    <citation type="submission" date="2016-05" db="EMBL/GenBank/DDBJ databases">
        <title>Complete Genome and Methylome Analysis of Psychrotrophic Bacterial Isolates from Antarctic Lake Untersee.</title>
        <authorList>
            <person name="Fomenkov A."/>
            <person name="Akimov V.N."/>
            <person name="Vasilyeva L.V."/>
            <person name="Andersen D."/>
            <person name="Vincze T."/>
            <person name="Roberts R.J."/>
        </authorList>
    </citation>
    <scope>NUCLEOTIDE SEQUENCE [LARGE SCALE GENOMIC DNA]</scope>
    <source>
        <strain evidence="6 7">U14-5</strain>
    </source>
</reference>
<dbReference type="EMBL" id="CP015607">
    <property type="protein sequence ID" value="APT44719.1"/>
    <property type="molecule type" value="Genomic_DNA"/>
</dbReference>
<proteinExistence type="predicted"/>
<name>A0A1L6ZDX5_BACIA</name>
<dbReference type="Pfam" id="PF00356">
    <property type="entry name" value="LacI"/>
    <property type="match status" value="1"/>
</dbReference>
<dbReference type="GO" id="GO:0000976">
    <property type="term" value="F:transcription cis-regulatory region binding"/>
    <property type="evidence" value="ECO:0007669"/>
    <property type="project" value="TreeGrafter"/>
</dbReference>
<dbReference type="InterPro" id="IPR028082">
    <property type="entry name" value="Peripla_BP_I"/>
</dbReference>
<protein>
    <submittedName>
        <fullName evidence="6">LacI family transcriptional regulator</fullName>
    </submittedName>
</protein>
<keyword evidence="1" id="KW-0678">Repressor</keyword>
<evidence type="ECO:0000256" key="4">
    <source>
        <dbReference type="ARBA" id="ARBA00023163"/>
    </source>
</evidence>
<keyword evidence="2" id="KW-0805">Transcription regulation</keyword>
<dbReference type="SUPFAM" id="SSF47413">
    <property type="entry name" value="lambda repressor-like DNA-binding domains"/>
    <property type="match status" value="1"/>
</dbReference>
<dbReference type="Gene3D" id="3.40.50.2300">
    <property type="match status" value="2"/>
</dbReference>
<dbReference type="CDD" id="cd06289">
    <property type="entry name" value="PBP1_MalI-like"/>
    <property type="match status" value="1"/>
</dbReference>
<evidence type="ECO:0000313" key="6">
    <source>
        <dbReference type="EMBL" id="APT44719.1"/>
    </source>
</evidence>